<dbReference type="InterPro" id="IPR025951">
    <property type="entry name" value="GXWXG_dom"/>
</dbReference>
<dbReference type="AlphaFoldDB" id="A0AAD6HLG1"/>
<dbReference type="Pfam" id="PF14232">
    <property type="entry name" value="DUF4334"/>
    <property type="match status" value="1"/>
</dbReference>
<evidence type="ECO:0000313" key="4">
    <source>
        <dbReference type="Proteomes" id="UP001215712"/>
    </source>
</evidence>
<proteinExistence type="predicted"/>
<dbReference type="EMBL" id="JAQJAN010000007">
    <property type="protein sequence ID" value="KAJ5726878.1"/>
    <property type="molecule type" value="Genomic_DNA"/>
</dbReference>
<feature type="domain" description="DUF4334" evidence="2">
    <location>
        <begin position="91"/>
        <end position="145"/>
    </location>
</feature>
<dbReference type="Pfam" id="PF14231">
    <property type="entry name" value="GXWXG"/>
    <property type="match status" value="1"/>
</dbReference>
<evidence type="ECO:0008006" key="5">
    <source>
        <dbReference type="Google" id="ProtNLM"/>
    </source>
</evidence>
<evidence type="ECO:0000313" key="3">
    <source>
        <dbReference type="EMBL" id="KAJ5726878.1"/>
    </source>
</evidence>
<name>A0AAD6HLG1_9EURO</name>
<feature type="domain" description="GXWXG" evidence="1">
    <location>
        <begin position="24"/>
        <end position="82"/>
    </location>
</feature>
<accession>A0AAD6HLG1</accession>
<protein>
    <recommendedName>
        <fullName evidence="5">GXWXG domain-containing protein</fullName>
    </recommendedName>
</protein>
<comment type="caution">
    <text evidence="3">The sequence shown here is derived from an EMBL/GenBank/DDBJ whole genome shotgun (WGS) entry which is preliminary data.</text>
</comment>
<reference evidence="3" key="1">
    <citation type="journal article" date="2023" name="IMA Fungus">
        <title>Comparative genomic study of the Penicillium genus elucidates a diverse pangenome and 15 lateral gene transfer events.</title>
        <authorList>
            <person name="Petersen C."/>
            <person name="Sorensen T."/>
            <person name="Nielsen M.R."/>
            <person name="Sondergaard T.E."/>
            <person name="Sorensen J.L."/>
            <person name="Fitzpatrick D.A."/>
            <person name="Frisvad J.C."/>
            <person name="Nielsen K.L."/>
        </authorList>
    </citation>
    <scope>NUCLEOTIDE SEQUENCE</scope>
    <source>
        <strain evidence="3">IBT 17514</strain>
    </source>
</reference>
<evidence type="ECO:0000259" key="1">
    <source>
        <dbReference type="Pfam" id="PF14231"/>
    </source>
</evidence>
<dbReference type="Gene3D" id="2.40.128.580">
    <property type="entry name" value="GXWXG domain"/>
    <property type="match status" value="1"/>
</dbReference>
<keyword evidence="4" id="KW-1185">Reference proteome</keyword>
<dbReference type="Proteomes" id="UP001215712">
    <property type="component" value="Unassembled WGS sequence"/>
</dbReference>
<reference evidence="3" key="2">
    <citation type="submission" date="2023-01" db="EMBL/GenBank/DDBJ databases">
        <authorList>
            <person name="Petersen C."/>
        </authorList>
    </citation>
    <scope>NUCLEOTIDE SEQUENCE</scope>
    <source>
        <strain evidence="3">IBT 17514</strain>
    </source>
</reference>
<organism evidence="3 4">
    <name type="scientific">Penicillium malachiteum</name>
    <dbReference type="NCBI Taxonomy" id="1324776"/>
    <lineage>
        <taxon>Eukaryota</taxon>
        <taxon>Fungi</taxon>
        <taxon>Dikarya</taxon>
        <taxon>Ascomycota</taxon>
        <taxon>Pezizomycotina</taxon>
        <taxon>Eurotiomycetes</taxon>
        <taxon>Eurotiomycetidae</taxon>
        <taxon>Eurotiales</taxon>
        <taxon>Aspergillaceae</taxon>
        <taxon>Penicillium</taxon>
    </lineage>
</organism>
<gene>
    <name evidence="3" type="ORF">N7493_005905</name>
</gene>
<evidence type="ECO:0000259" key="2">
    <source>
        <dbReference type="Pfam" id="PF14232"/>
    </source>
</evidence>
<sequence length="146" mass="16993">MSTPEQEYIDLITRTNVSEEEYFAVFDKLKPVAPEKLIGSWEGANVDSNHPVEQKLTLMKWVGKDFHSTEDVDPVMVYKDDGSRVWNAEWGHACLRQIEWRGVVSTAMIYDNFPIIDYFRYVNDNILAGAMDAKNMEGIYFFYLHK</sequence>
<dbReference type="InterPro" id="IPR025568">
    <property type="entry name" value="DUF4334"/>
</dbReference>